<dbReference type="InterPro" id="IPR033479">
    <property type="entry name" value="dCache_1"/>
</dbReference>
<evidence type="ECO:0000256" key="4">
    <source>
        <dbReference type="ARBA" id="ARBA00022692"/>
    </source>
</evidence>
<dbReference type="Proteomes" id="UP001201273">
    <property type="component" value="Unassembled WGS sequence"/>
</dbReference>
<reference evidence="12 13" key="1">
    <citation type="journal article" date="2022" name="Environ. Microbiol. Rep.">
        <title>Eco-phylogenetic analyses reveal divergent evolution of vitamin B12 metabolism in the marine bacterial family 'Psychromonadaceae'.</title>
        <authorList>
            <person name="Jin X."/>
            <person name="Yang Y."/>
            <person name="Cao H."/>
            <person name="Gao B."/>
            <person name="Zhao Z."/>
        </authorList>
    </citation>
    <scope>NUCLEOTIDE SEQUENCE [LARGE SCALE GENOMIC DNA]</scope>
    <source>
        <strain evidence="12 13">MKS20</strain>
    </source>
</reference>
<dbReference type="Pfam" id="PF02743">
    <property type="entry name" value="dCache_1"/>
    <property type="match status" value="1"/>
</dbReference>
<dbReference type="SUPFAM" id="SSF58104">
    <property type="entry name" value="Methyl-accepting chemotaxis protein (MCP) signaling domain"/>
    <property type="match status" value="1"/>
</dbReference>
<keyword evidence="2" id="KW-1003">Cell membrane</keyword>
<gene>
    <name evidence="12" type="ORF">K6Y31_15485</name>
</gene>
<evidence type="ECO:0000259" key="11">
    <source>
        <dbReference type="PROSITE" id="PS50111"/>
    </source>
</evidence>
<dbReference type="InterPro" id="IPR004089">
    <property type="entry name" value="MCPsignal_dom"/>
</dbReference>
<comment type="caution">
    <text evidence="12">The sequence shown here is derived from an EMBL/GenBank/DDBJ whole genome shotgun (WGS) entry which is preliminary data.</text>
</comment>
<evidence type="ECO:0000313" key="12">
    <source>
        <dbReference type="EMBL" id="MCE2596214.1"/>
    </source>
</evidence>
<comment type="similarity">
    <text evidence="8">Belongs to the methyl-accepting chemotaxis (MCP) protein family.</text>
</comment>
<evidence type="ECO:0000256" key="7">
    <source>
        <dbReference type="ARBA" id="ARBA00023224"/>
    </source>
</evidence>
<evidence type="ECO:0000256" key="1">
    <source>
        <dbReference type="ARBA" id="ARBA00004651"/>
    </source>
</evidence>
<accession>A0ABS8WB16</accession>
<evidence type="ECO:0000256" key="10">
    <source>
        <dbReference type="SAM" id="Coils"/>
    </source>
</evidence>
<comment type="subcellular location">
    <subcellularLocation>
        <location evidence="1">Cell membrane</location>
        <topology evidence="1">Multi-pass membrane protein</topology>
    </subcellularLocation>
</comment>
<keyword evidence="7 9" id="KW-0807">Transducer</keyword>
<dbReference type="Gene3D" id="3.30.450.20">
    <property type="entry name" value="PAS domain"/>
    <property type="match status" value="2"/>
</dbReference>
<dbReference type="SMART" id="SM00283">
    <property type="entry name" value="MA"/>
    <property type="match status" value="1"/>
</dbReference>
<dbReference type="PROSITE" id="PS50111">
    <property type="entry name" value="CHEMOTAXIS_TRANSDUC_2"/>
    <property type="match status" value="1"/>
</dbReference>
<dbReference type="PANTHER" id="PTHR32089:SF120">
    <property type="entry name" value="METHYL-ACCEPTING CHEMOTAXIS PROTEIN TLPQ"/>
    <property type="match status" value="1"/>
</dbReference>
<evidence type="ECO:0000256" key="3">
    <source>
        <dbReference type="ARBA" id="ARBA00022500"/>
    </source>
</evidence>
<sequence length="630" mass="68109">MSARNKLLLSITLLIGLIISSLSVIAYIQISESSTRDFRAKLTNTSFLISKAIEQKVETYFVALETVPDSLKIEQGQAVVDEQLFSELESKTKRMKVLNIFIALPNGLTYDAANKGLIPGFNAKEKQREWFVKGMTGEGRIVTTPFLSTTGDLTMALAAPVKHNGKVIAVLGLSIKMNDITEFVNSISSEPNIFVSREDGFTMAASYPDFIGKNLFELRPSYRQYADQNSSSHSYTVPELGDFFVVSAKIESLNWTTWAWAKWENINETSNTAIKTNITLGLVFIAIGIISVYILITKLMYTPIGGEPKEIEALVNRIASGDLTNIPALDDSSKGIYHSTLSMANNLKEIISSINLSAEQLLLASSQLGASSDKVSDASNSQMMQLEQVATAMNQMTATVSEVAQNAVDASTSSDGASQSSNQGMQIVKQMNEEISQLTQDIIEVQKAISGVSTETVNVGGILDVIRGIADQTNLLALNAAIEAARAGEHGRGFAVVADEVRTLATKTQDSTNEIQNMITTLQQQASHSVELMTANTKSAEQTLGKSDAANAALMQIEQEIQTIKDMNNQIATAAEEQSSVAAEINETVVRVNDLATSTASDVQENVNTASELNALAGRLSEAISRFRVN</sequence>
<dbReference type="EMBL" id="JAIMJA010000017">
    <property type="protein sequence ID" value="MCE2596214.1"/>
    <property type="molecule type" value="Genomic_DNA"/>
</dbReference>
<keyword evidence="13" id="KW-1185">Reference proteome</keyword>
<evidence type="ECO:0000313" key="13">
    <source>
        <dbReference type="Proteomes" id="UP001201273"/>
    </source>
</evidence>
<evidence type="ECO:0000256" key="2">
    <source>
        <dbReference type="ARBA" id="ARBA00022475"/>
    </source>
</evidence>
<dbReference type="CDD" id="cd11386">
    <property type="entry name" value="MCP_signal"/>
    <property type="match status" value="1"/>
</dbReference>
<organism evidence="12 13">
    <name type="scientific">Motilimonas cestriensis</name>
    <dbReference type="NCBI Taxonomy" id="2742685"/>
    <lineage>
        <taxon>Bacteria</taxon>
        <taxon>Pseudomonadati</taxon>
        <taxon>Pseudomonadota</taxon>
        <taxon>Gammaproteobacteria</taxon>
        <taxon>Alteromonadales</taxon>
        <taxon>Alteromonadales genera incertae sedis</taxon>
        <taxon>Motilimonas</taxon>
    </lineage>
</organism>
<keyword evidence="10" id="KW-0175">Coiled coil</keyword>
<dbReference type="Pfam" id="PF00015">
    <property type="entry name" value="MCPsignal"/>
    <property type="match status" value="1"/>
</dbReference>
<dbReference type="Gene3D" id="1.10.287.950">
    <property type="entry name" value="Methyl-accepting chemotaxis protein"/>
    <property type="match status" value="1"/>
</dbReference>
<dbReference type="RefSeq" id="WP_233053864.1">
    <property type="nucleotide sequence ID" value="NZ_JAIMJA010000017.1"/>
</dbReference>
<keyword evidence="6" id="KW-0472">Membrane</keyword>
<dbReference type="PANTHER" id="PTHR32089">
    <property type="entry name" value="METHYL-ACCEPTING CHEMOTAXIS PROTEIN MCPB"/>
    <property type="match status" value="1"/>
</dbReference>
<evidence type="ECO:0000256" key="5">
    <source>
        <dbReference type="ARBA" id="ARBA00022989"/>
    </source>
</evidence>
<feature type="coiled-coil region" evidence="10">
    <location>
        <begin position="547"/>
        <end position="577"/>
    </location>
</feature>
<keyword evidence="3" id="KW-0145">Chemotaxis</keyword>
<keyword evidence="4" id="KW-0812">Transmembrane</keyword>
<evidence type="ECO:0000256" key="6">
    <source>
        <dbReference type="ARBA" id="ARBA00023136"/>
    </source>
</evidence>
<name>A0ABS8WB16_9GAMM</name>
<feature type="domain" description="Methyl-accepting transducer" evidence="11">
    <location>
        <begin position="357"/>
        <end position="593"/>
    </location>
</feature>
<proteinExistence type="inferred from homology"/>
<protein>
    <submittedName>
        <fullName evidence="12">Methyl-accepting chemotaxis protein</fullName>
    </submittedName>
</protein>
<evidence type="ECO:0000256" key="9">
    <source>
        <dbReference type="PROSITE-ProRule" id="PRU00284"/>
    </source>
</evidence>
<dbReference type="CDD" id="cd18773">
    <property type="entry name" value="PDC1_HK_sensor"/>
    <property type="match status" value="1"/>
</dbReference>
<evidence type="ECO:0000256" key="8">
    <source>
        <dbReference type="ARBA" id="ARBA00029447"/>
    </source>
</evidence>
<keyword evidence="5" id="KW-1133">Transmembrane helix</keyword>